<evidence type="ECO:0000313" key="4">
    <source>
        <dbReference type="Proteomes" id="UP000610966"/>
    </source>
</evidence>
<evidence type="ECO:0000256" key="1">
    <source>
        <dbReference type="ARBA" id="ARBA00022527"/>
    </source>
</evidence>
<dbReference type="RefSeq" id="WP_204018950.1">
    <property type="nucleotide sequence ID" value="NZ_BOOG01000083.1"/>
</dbReference>
<protein>
    <recommendedName>
        <fullName evidence="2">Histidine kinase/HSP90-like ATPase domain-containing protein</fullName>
    </recommendedName>
</protein>
<dbReference type="PANTHER" id="PTHR35526:SF3">
    <property type="entry name" value="ANTI-SIGMA-F FACTOR RSBW"/>
    <property type="match status" value="1"/>
</dbReference>
<dbReference type="Proteomes" id="UP000610966">
    <property type="component" value="Unassembled WGS sequence"/>
</dbReference>
<dbReference type="InterPro" id="IPR050267">
    <property type="entry name" value="Anti-sigma-factor_SerPK"/>
</dbReference>
<accession>A0A8J3RG84</accession>
<keyword evidence="1" id="KW-0723">Serine/threonine-protein kinase</keyword>
<reference evidence="3" key="1">
    <citation type="submission" date="2021-01" db="EMBL/GenBank/DDBJ databases">
        <title>Whole genome shotgun sequence of Sphaerimonospora thailandensis NBRC 107569.</title>
        <authorList>
            <person name="Komaki H."/>
            <person name="Tamura T."/>
        </authorList>
    </citation>
    <scope>NUCLEOTIDE SEQUENCE</scope>
    <source>
        <strain evidence="3">NBRC 107569</strain>
    </source>
</reference>
<organism evidence="3 4">
    <name type="scientific">Sphaerimonospora thailandensis</name>
    <dbReference type="NCBI Taxonomy" id="795644"/>
    <lineage>
        <taxon>Bacteria</taxon>
        <taxon>Bacillati</taxon>
        <taxon>Actinomycetota</taxon>
        <taxon>Actinomycetes</taxon>
        <taxon>Streptosporangiales</taxon>
        <taxon>Streptosporangiaceae</taxon>
        <taxon>Sphaerimonospora</taxon>
    </lineage>
</organism>
<dbReference type="InterPro" id="IPR003594">
    <property type="entry name" value="HATPase_dom"/>
</dbReference>
<dbReference type="GO" id="GO:0004674">
    <property type="term" value="F:protein serine/threonine kinase activity"/>
    <property type="evidence" value="ECO:0007669"/>
    <property type="project" value="UniProtKB-KW"/>
</dbReference>
<dbReference type="CDD" id="cd16936">
    <property type="entry name" value="HATPase_RsbW-like"/>
    <property type="match status" value="1"/>
</dbReference>
<keyword evidence="4" id="KW-1185">Reference proteome</keyword>
<proteinExistence type="predicted"/>
<dbReference type="Gene3D" id="3.30.565.10">
    <property type="entry name" value="Histidine kinase-like ATPase, C-terminal domain"/>
    <property type="match status" value="1"/>
</dbReference>
<comment type="caution">
    <text evidence="3">The sequence shown here is derived from an EMBL/GenBank/DDBJ whole genome shotgun (WGS) entry which is preliminary data.</text>
</comment>
<keyword evidence="1" id="KW-0808">Transferase</keyword>
<evidence type="ECO:0000313" key="3">
    <source>
        <dbReference type="EMBL" id="GIH73317.1"/>
    </source>
</evidence>
<dbReference type="Pfam" id="PF13581">
    <property type="entry name" value="HATPase_c_2"/>
    <property type="match status" value="1"/>
</dbReference>
<gene>
    <name evidence="3" type="ORF">Mth01_55700</name>
</gene>
<keyword evidence="1" id="KW-0418">Kinase</keyword>
<feature type="domain" description="Histidine kinase/HSP90-like ATPase" evidence="2">
    <location>
        <begin position="36"/>
        <end position="143"/>
    </location>
</feature>
<sequence length="151" mass="15628">MPPTSVELIRDHGLGELLDHAVFDLSGIAAPQSVARQQVHTALARCASTEQIDDAVLVTDELVGNALQHGYGVVSMTLDVYEKGATVSVLDRGADISAIPTAPTVDEVGNAENEGGRGLYLVAQFSTAWTVQAVEGGKAVVAVFNLTGGAL</sequence>
<evidence type="ECO:0000259" key="2">
    <source>
        <dbReference type="Pfam" id="PF13581"/>
    </source>
</evidence>
<dbReference type="SUPFAM" id="SSF55874">
    <property type="entry name" value="ATPase domain of HSP90 chaperone/DNA topoisomerase II/histidine kinase"/>
    <property type="match status" value="1"/>
</dbReference>
<name>A0A8J3RG84_9ACTN</name>
<dbReference type="EMBL" id="BOOG01000083">
    <property type="protein sequence ID" value="GIH73317.1"/>
    <property type="molecule type" value="Genomic_DNA"/>
</dbReference>
<dbReference type="PANTHER" id="PTHR35526">
    <property type="entry name" value="ANTI-SIGMA-F FACTOR RSBW-RELATED"/>
    <property type="match status" value="1"/>
</dbReference>
<dbReference type="AlphaFoldDB" id="A0A8J3RG84"/>
<dbReference type="InterPro" id="IPR036890">
    <property type="entry name" value="HATPase_C_sf"/>
</dbReference>